<dbReference type="RefSeq" id="WP_236861614.1">
    <property type="nucleotide sequence ID" value="NZ_LNQR01000059.1"/>
</dbReference>
<keyword evidence="1" id="KW-0732">Signal</keyword>
<dbReference type="Proteomes" id="UP000060487">
    <property type="component" value="Unassembled WGS sequence"/>
</dbReference>
<feature type="chain" id="PRO_5045877831" description="Membrane iron-sulfur containing protein FtrD-like domain-containing protein" evidence="1">
    <location>
        <begin position="19"/>
        <end position="145"/>
    </location>
</feature>
<keyword evidence="4" id="KW-1185">Reference proteome</keyword>
<reference evidence="3 4" key="1">
    <citation type="submission" date="2015-11" db="EMBL/GenBank/DDBJ databases">
        <authorList>
            <person name="Lin W."/>
        </authorList>
    </citation>
    <scope>NUCLEOTIDE SEQUENCE [LARGE SCALE GENOMIC DNA]</scope>
    <source>
        <strain evidence="3 4">HCH-1</strain>
    </source>
</reference>
<dbReference type="Pfam" id="PF10080">
    <property type="entry name" value="FtrD-like"/>
    <property type="match status" value="1"/>
</dbReference>
<accession>A0ABR5SF81</accession>
<comment type="caution">
    <text evidence="3">The sequence shown here is derived from an EMBL/GenBank/DDBJ whole genome shotgun (WGS) entry which is preliminary data.</text>
</comment>
<evidence type="ECO:0000313" key="4">
    <source>
        <dbReference type="Proteomes" id="UP000060487"/>
    </source>
</evidence>
<dbReference type="InterPro" id="IPR018758">
    <property type="entry name" value="FtrD-like"/>
</dbReference>
<feature type="domain" description="Membrane iron-sulfur containing protein FtrD-like" evidence="2">
    <location>
        <begin position="45"/>
        <end position="144"/>
    </location>
</feature>
<evidence type="ECO:0000256" key="1">
    <source>
        <dbReference type="SAM" id="SignalP"/>
    </source>
</evidence>
<organism evidence="3 4">
    <name type="scientific">Candidatus Magnetominusculus xianensis</name>
    <dbReference type="NCBI Taxonomy" id="1748249"/>
    <lineage>
        <taxon>Bacteria</taxon>
        <taxon>Pseudomonadati</taxon>
        <taxon>Nitrospirota</taxon>
        <taxon>Nitrospiria</taxon>
        <taxon>Nitrospirales</taxon>
        <taxon>Nitrospiraceae</taxon>
        <taxon>Candidatus Magnetominusculus</taxon>
    </lineage>
</organism>
<protein>
    <recommendedName>
        <fullName evidence="2">Membrane iron-sulfur containing protein FtrD-like domain-containing protein</fullName>
    </recommendedName>
</protein>
<dbReference type="EMBL" id="LNQR01000059">
    <property type="protein sequence ID" value="KWT85779.1"/>
    <property type="molecule type" value="Genomic_DNA"/>
</dbReference>
<gene>
    <name evidence="3" type="ORF">ASN18_1672</name>
</gene>
<evidence type="ECO:0000313" key="3">
    <source>
        <dbReference type="EMBL" id="KWT85779.1"/>
    </source>
</evidence>
<proteinExistence type="predicted"/>
<sequence length="145" mass="16524">MTALGVAALIIAALFALNSCNKTRNFTKAEFTGDNFQLRSASLKEKTPVYYSHMDGTKGIYFFVVKVNDQLYSYFDICNSCKQHNQGYRVEEKFIECRDCQVTIAYEDLKTGVGSCYPIRLHGKEENGVYSIPRSEIVKGRQYFP</sequence>
<evidence type="ECO:0000259" key="2">
    <source>
        <dbReference type="Pfam" id="PF10080"/>
    </source>
</evidence>
<name>A0ABR5SF81_9BACT</name>
<feature type="signal peptide" evidence="1">
    <location>
        <begin position="1"/>
        <end position="18"/>
    </location>
</feature>